<reference evidence="7" key="2">
    <citation type="submission" date="2022-10" db="EMBL/GenBank/DDBJ databases">
        <authorList>
            <consortium name="ENA_rothamsted_submissions"/>
            <consortium name="culmorum"/>
            <person name="King R."/>
        </authorList>
    </citation>
    <scope>NUCLEOTIDE SEQUENCE</scope>
</reference>
<evidence type="ECO:0000256" key="4">
    <source>
        <dbReference type="PROSITE-ProRule" id="PRU01052"/>
    </source>
</evidence>
<dbReference type="GO" id="GO:0005525">
    <property type="term" value="F:GTP binding"/>
    <property type="evidence" value="ECO:0007669"/>
    <property type="project" value="UniProtKB-KW"/>
</dbReference>
<dbReference type="OrthoDB" id="7788754at2759"/>
<keyword evidence="8" id="KW-1185">Reference proteome</keyword>
<dbReference type="InterPro" id="IPR015894">
    <property type="entry name" value="Guanylate-bd_N"/>
</dbReference>
<dbReference type="PROSITE" id="PS51715">
    <property type="entry name" value="G_GB1_RHD3"/>
    <property type="match status" value="1"/>
</dbReference>
<keyword evidence="3" id="KW-0342">GTP-binding</keyword>
<comment type="similarity">
    <text evidence="4">Belongs to the TRAFAC class dynamin-like GTPase superfamily. GB1/RHD3 GTPase family.</text>
</comment>
<reference evidence="7" key="1">
    <citation type="submission" date="2022-01" db="EMBL/GenBank/DDBJ databases">
        <authorList>
            <person name="King R."/>
        </authorList>
    </citation>
    <scope>NUCLEOTIDE SEQUENCE</scope>
</reference>
<proteinExistence type="inferred from homology"/>
<evidence type="ECO:0000313" key="7">
    <source>
        <dbReference type="EMBL" id="CAG9800754.1"/>
    </source>
</evidence>
<dbReference type="InterPro" id="IPR036543">
    <property type="entry name" value="Guanylate-bd_C_sf"/>
</dbReference>
<evidence type="ECO:0000256" key="5">
    <source>
        <dbReference type="SAM" id="Coils"/>
    </source>
</evidence>
<organism evidence="7 8">
    <name type="scientific">Chironomus riparius</name>
    <dbReference type="NCBI Taxonomy" id="315576"/>
    <lineage>
        <taxon>Eukaryota</taxon>
        <taxon>Metazoa</taxon>
        <taxon>Ecdysozoa</taxon>
        <taxon>Arthropoda</taxon>
        <taxon>Hexapoda</taxon>
        <taxon>Insecta</taxon>
        <taxon>Pterygota</taxon>
        <taxon>Neoptera</taxon>
        <taxon>Endopterygota</taxon>
        <taxon>Diptera</taxon>
        <taxon>Nematocera</taxon>
        <taxon>Chironomoidea</taxon>
        <taxon>Chironomidae</taxon>
        <taxon>Chironominae</taxon>
        <taxon>Chironomus</taxon>
    </lineage>
</organism>
<dbReference type="SUPFAM" id="SSF48340">
    <property type="entry name" value="Interferon-induced guanylate-binding protein 1 (GBP1), C-terminal domain"/>
    <property type="match status" value="1"/>
</dbReference>
<dbReference type="Pfam" id="PF02263">
    <property type="entry name" value="GBP"/>
    <property type="match status" value="1"/>
</dbReference>
<dbReference type="SUPFAM" id="SSF52540">
    <property type="entry name" value="P-loop containing nucleoside triphosphate hydrolases"/>
    <property type="match status" value="1"/>
</dbReference>
<evidence type="ECO:0000256" key="1">
    <source>
        <dbReference type="ARBA" id="ARBA00022741"/>
    </source>
</evidence>
<feature type="domain" description="GB1/RHD3-type G" evidence="6">
    <location>
        <begin position="40"/>
        <end position="303"/>
    </location>
</feature>
<protein>
    <recommendedName>
        <fullName evidence="6">GB1/RHD3-type G domain-containing protein</fullName>
    </recommendedName>
</protein>
<sequence length="542" mass="61811">MALSRPLARPIVALKFINENDVFYNSTEIDRMLNHCNVKDRKIVVFSIVGSFRKGKSFFLDYCLRFLYAHYSSVNNPQPPSGSSNWMGEPNAPLKGFSWRSGRDRDTTGIVMWSDIFLHTIEKTGEKLAILVIDTQGLFDDQSGTAENFKIFALSSLLSSMQVLNIMREIDENHLQHLNFATDFANCLGNNQLTGGNDAKAFQKLTFLLRDFPYPGDYPFGMVGGTKYINEVLNIEKTVQNQEVLSVRQHINNAYEKIECCLLPHPGNTVCENKSYDGRLSEMSDRSKVEFKNAIEHLLMPNNLIPKRINGIDLTGSLMRTYLEKYFQLINSNNFNIKSFAEGTIDNYMNELIKKCAAKYELAQKKYEDIKEEDNILEMHNHFKQVVLEAYDNENKMGNQGHIFNFKDLLKEKIKEMFIQWKLGMISIAKEKKKTLEAEEARQEEKRAREAAEKKNEQMTTMMALSCATNVLSTGLGAFGKTGNLPLIIPSSGSNMMPNVIDMVFNLRDRLKRNNANEESITSKKVFDKVLSLSTTDDSDKE</sequence>
<evidence type="ECO:0000256" key="3">
    <source>
        <dbReference type="ARBA" id="ARBA00023134"/>
    </source>
</evidence>
<name>A0A9N9RPH1_9DIPT</name>
<feature type="coiled-coil region" evidence="5">
    <location>
        <begin position="426"/>
        <end position="462"/>
    </location>
</feature>
<keyword evidence="2" id="KW-0378">Hydrolase</keyword>
<dbReference type="GO" id="GO:0003924">
    <property type="term" value="F:GTPase activity"/>
    <property type="evidence" value="ECO:0007669"/>
    <property type="project" value="InterPro"/>
</dbReference>
<dbReference type="Proteomes" id="UP001153620">
    <property type="component" value="Chromosome 1"/>
</dbReference>
<dbReference type="AlphaFoldDB" id="A0A9N9RPH1"/>
<gene>
    <name evidence="7" type="ORF">CHIRRI_LOCUS3692</name>
</gene>
<dbReference type="EMBL" id="OU895877">
    <property type="protein sequence ID" value="CAG9800754.1"/>
    <property type="molecule type" value="Genomic_DNA"/>
</dbReference>
<dbReference type="InterPro" id="IPR030386">
    <property type="entry name" value="G_GB1_RHD3_dom"/>
</dbReference>
<keyword evidence="5" id="KW-0175">Coiled coil</keyword>
<evidence type="ECO:0000256" key="2">
    <source>
        <dbReference type="ARBA" id="ARBA00022801"/>
    </source>
</evidence>
<accession>A0A9N9RPH1</accession>
<dbReference type="Gene3D" id="3.40.50.300">
    <property type="entry name" value="P-loop containing nucleotide triphosphate hydrolases"/>
    <property type="match status" value="1"/>
</dbReference>
<evidence type="ECO:0000313" key="8">
    <source>
        <dbReference type="Proteomes" id="UP001153620"/>
    </source>
</evidence>
<evidence type="ECO:0000259" key="6">
    <source>
        <dbReference type="PROSITE" id="PS51715"/>
    </source>
</evidence>
<dbReference type="PANTHER" id="PTHR10751">
    <property type="entry name" value="GUANYLATE BINDING PROTEIN"/>
    <property type="match status" value="1"/>
</dbReference>
<dbReference type="InterPro" id="IPR027417">
    <property type="entry name" value="P-loop_NTPase"/>
</dbReference>
<keyword evidence="1" id="KW-0547">Nucleotide-binding</keyword>